<feature type="region of interest" description="Disordered" evidence="1">
    <location>
        <begin position="55"/>
        <end position="163"/>
    </location>
</feature>
<name>A0ABQ5BBG1_9ASTR</name>
<proteinExistence type="predicted"/>
<reference evidence="2" key="1">
    <citation type="journal article" date="2022" name="Int. J. Mol. Sci.">
        <title>Draft Genome of Tanacetum Coccineum: Genomic Comparison of Closely Related Tanacetum-Family Plants.</title>
        <authorList>
            <person name="Yamashiro T."/>
            <person name="Shiraishi A."/>
            <person name="Nakayama K."/>
            <person name="Satake H."/>
        </authorList>
    </citation>
    <scope>NUCLEOTIDE SEQUENCE</scope>
</reference>
<organism evidence="2 3">
    <name type="scientific">Tanacetum coccineum</name>
    <dbReference type="NCBI Taxonomy" id="301880"/>
    <lineage>
        <taxon>Eukaryota</taxon>
        <taxon>Viridiplantae</taxon>
        <taxon>Streptophyta</taxon>
        <taxon>Embryophyta</taxon>
        <taxon>Tracheophyta</taxon>
        <taxon>Spermatophyta</taxon>
        <taxon>Magnoliopsida</taxon>
        <taxon>eudicotyledons</taxon>
        <taxon>Gunneridae</taxon>
        <taxon>Pentapetalae</taxon>
        <taxon>asterids</taxon>
        <taxon>campanulids</taxon>
        <taxon>Asterales</taxon>
        <taxon>Asteraceae</taxon>
        <taxon>Asteroideae</taxon>
        <taxon>Anthemideae</taxon>
        <taxon>Anthemidinae</taxon>
        <taxon>Tanacetum</taxon>
    </lineage>
</organism>
<accession>A0ABQ5BBG1</accession>
<sequence length="493" mass="55028">MSDSEDSTVTYMEVTSSFEDLSHIGSPRVIIHGYNGFPMMLEDPYAYVDAALQAPPSPDYVSVPKEPKQAPPSLDFIPEPVYPEFMPPEDNVLPTEEQPLPATLSPTTDSPCYITESDPEVDPEEDDKDPEEDPSDYPIDRDDEEEDKYEEEEEHLAPADFVPPPAFRITARMSIRDQTPIPFPFGAEVDRLFAISTLPPSPLTFYSSPLPQIPSPPLSVSSPLPMSPPLLPASPTHPMGYRASMIRLRAESPSTSHPLPLPLPIILPHTRASMAMMRMAALSTYILASRSEIPPLGTPPLLPIPLPTSSPPFLVPSIDYRVDVLKVTLPPRKRLCIVLGPRYVVRESLSTPTTRPTGGFRVDYGFVGTLDAELRRNLDREIGYGITDILEDPYEIAEEIPVTDVAKLDRRDDARTTRLMESNARTSRKAWLQLIDANDTTHSEVRALQTMVITQNTEIRDLRTANRRRQTQLTEVLTLLRTLQTQMAALQSQ</sequence>
<comment type="caution">
    <text evidence="2">The sequence shown here is derived from an EMBL/GenBank/DDBJ whole genome shotgun (WGS) entry which is preliminary data.</text>
</comment>
<dbReference type="EMBL" id="BQNB010013068">
    <property type="protein sequence ID" value="GJT11447.1"/>
    <property type="molecule type" value="Genomic_DNA"/>
</dbReference>
<protein>
    <submittedName>
        <fullName evidence="2">Uncharacterized protein</fullName>
    </submittedName>
</protein>
<dbReference type="Proteomes" id="UP001151760">
    <property type="component" value="Unassembled WGS sequence"/>
</dbReference>
<gene>
    <name evidence="2" type="ORF">Tco_0858489</name>
</gene>
<feature type="compositionally biased region" description="Acidic residues" evidence="1">
    <location>
        <begin position="117"/>
        <end position="154"/>
    </location>
</feature>
<evidence type="ECO:0000313" key="2">
    <source>
        <dbReference type="EMBL" id="GJT11447.1"/>
    </source>
</evidence>
<keyword evidence="3" id="KW-1185">Reference proteome</keyword>
<reference evidence="2" key="2">
    <citation type="submission" date="2022-01" db="EMBL/GenBank/DDBJ databases">
        <authorList>
            <person name="Yamashiro T."/>
            <person name="Shiraishi A."/>
            <person name="Satake H."/>
            <person name="Nakayama K."/>
        </authorList>
    </citation>
    <scope>NUCLEOTIDE SEQUENCE</scope>
</reference>
<evidence type="ECO:0000256" key="1">
    <source>
        <dbReference type="SAM" id="MobiDB-lite"/>
    </source>
</evidence>
<evidence type="ECO:0000313" key="3">
    <source>
        <dbReference type="Proteomes" id="UP001151760"/>
    </source>
</evidence>